<evidence type="ECO:0000313" key="2">
    <source>
        <dbReference type="Proteomes" id="UP001642260"/>
    </source>
</evidence>
<reference evidence="1 2" key="1">
    <citation type="submission" date="2022-03" db="EMBL/GenBank/DDBJ databases">
        <authorList>
            <person name="Macdonald S."/>
            <person name="Ahmed S."/>
            <person name="Newling K."/>
        </authorList>
    </citation>
    <scope>NUCLEOTIDE SEQUENCE [LARGE SCALE GENOMIC DNA]</scope>
</reference>
<gene>
    <name evidence="1" type="ORF">ERUC_LOCUS10775</name>
</gene>
<keyword evidence="2" id="KW-1185">Reference proteome</keyword>
<sequence>MLRPIKVSLDLKITQAIVVATAQVIITKTTQEPQYYQPTRITLITHHRTSFNSHHIYNHTPTSISTKPSWLANAVHLAELTRVFRGSTSSTMDAAHQQLMSYNHMPVSGLNLNLGGALVHPPPPPPTVSLEDACWKCGNGEMHGLGWILAILLIRSYRF</sequence>
<comment type="caution">
    <text evidence="1">The sequence shown here is derived from an EMBL/GenBank/DDBJ whole genome shotgun (WGS) entry which is preliminary data.</text>
</comment>
<name>A0ABC8JMK9_ERUVS</name>
<dbReference type="AlphaFoldDB" id="A0ABC8JMK9"/>
<evidence type="ECO:0000313" key="1">
    <source>
        <dbReference type="EMBL" id="CAH8326769.1"/>
    </source>
</evidence>
<dbReference type="Proteomes" id="UP001642260">
    <property type="component" value="Unassembled WGS sequence"/>
</dbReference>
<protein>
    <submittedName>
        <fullName evidence="1">Uncharacterized protein</fullName>
    </submittedName>
</protein>
<accession>A0ABC8JMK9</accession>
<organism evidence="1 2">
    <name type="scientific">Eruca vesicaria subsp. sativa</name>
    <name type="common">Garden rocket</name>
    <name type="synonym">Eruca sativa</name>
    <dbReference type="NCBI Taxonomy" id="29727"/>
    <lineage>
        <taxon>Eukaryota</taxon>
        <taxon>Viridiplantae</taxon>
        <taxon>Streptophyta</taxon>
        <taxon>Embryophyta</taxon>
        <taxon>Tracheophyta</taxon>
        <taxon>Spermatophyta</taxon>
        <taxon>Magnoliopsida</taxon>
        <taxon>eudicotyledons</taxon>
        <taxon>Gunneridae</taxon>
        <taxon>Pentapetalae</taxon>
        <taxon>rosids</taxon>
        <taxon>malvids</taxon>
        <taxon>Brassicales</taxon>
        <taxon>Brassicaceae</taxon>
        <taxon>Brassiceae</taxon>
        <taxon>Eruca</taxon>
    </lineage>
</organism>
<proteinExistence type="predicted"/>
<dbReference type="EMBL" id="CAKOAT010106154">
    <property type="protein sequence ID" value="CAH8326769.1"/>
    <property type="molecule type" value="Genomic_DNA"/>
</dbReference>